<protein>
    <submittedName>
        <fullName evidence="1">Uncharacterized protein</fullName>
    </submittedName>
</protein>
<reference evidence="1" key="1">
    <citation type="submission" date="2022-04" db="EMBL/GenBank/DDBJ databases">
        <title>Jade perch genome.</title>
        <authorList>
            <person name="Chao B."/>
        </authorList>
    </citation>
    <scope>NUCLEOTIDE SEQUENCE</scope>
    <source>
        <strain evidence="1">CB-2022</strain>
    </source>
</reference>
<accession>A0ACB8WF64</accession>
<organism evidence="1 2">
    <name type="scientific">Scortum barcoo</name>
    <name type="common">barcoo grunter</name>
    <dbReference type="NCBI Taxonomy" id="214431"/>
    <lineage>
        <taxon>Eukaryota</taxon>
        <taxon>Metazoa</taxon>
        <taxon>Chordata</taxon>
        <taxon>Craniata</taxon>
        <taxon>Vertebrata</taxon>
        <taxon>Euteleostomi</taxon>
        <taxon>Actinopterygii</taxon>
        <taxon>Neopterygii</taxon>
        <taxon>Teleostei</taxon>
        <taxon>Neoteleostei</taxon>
        <taxon>Acanthomorphata</taxon>
        <taxon>Eupercaria</taxon>
        <taxon>Centrarchiformes</taxon>
        <taxon>Terapontoidei</taxon>
        <taxon>Terapontidae</taxon>
        <taxon>Scortum</taxon>
    </lineage>
</organism>
<name>A0ACB8WF64_9TELE</name>
<sequence length="368" mass="40603">MENKEAAEEEEEEEDTLRWSKLHSFRAETTAAAGVGEASTAGPGQIVVVENDCTEISPSQKVQITVKTVPSYCGVTWKGTYEAPAGRLSYDINPQRKELSVVVSDMLEDHNYHLRLCRKDFICIGTGANTLIRKEQPIKNATLLYSRPLPCLCIEGWSAVMDAPRVQVCPFKGRLEELWFGITFDPLEGALSWEPACPVAAVVVLCQKREGAVCLNLPNASQDSSRDKEKDRAVDLNLTGELCNSCLQVKRLDVTFAATVIYCFEQCNQLRLVRPVISSQASWDLTWVVVPAGVCLSAIIIVTLALHVLLTVYKRRKQTKNGGCCSDKKTSAAFEVPEFQTQPVLHRGILIPDSPQCGNTEKANLISD</sequence>
<proteinExistence type="predicted"/>
<comment type="caution">
    <text evidence="1">The sequence shown here is derived from an EMBL/GenBank/DDBJ whole genome shotgun (WGS) entry which is preliminary data.</text>
</comment>
<dbReference type="EMBL" id="CM041540">
    <property type="protein sequence ID" value="KAI3366439.1"/>
    <property type="molecule type" value="Genomic_DNA"/>
</dbReference>
<evidence type="ECO:0000313" key="1">
    <source>
        <dbReference type="EMBL" id="KAI3366439.1"/>
    </source>
</evidence>
<gene>
    <name evidence="1" type="ORF">L3Q82_000581</name>
</gene>
<dbReference type="Proteomes" id="UP000831701">
    <property type="component" value="Chromosome 10"/>
</dbReference>
<keyword evidence="2" id="KW-1185">Reference proteome</keyword>
<evidence type="ECO:0000313" key="2">
    <source>
        <dbReference type="Proteomes" id="UP000831701"/>
    </source>
</evidence>